<comment type="caution">
    <text evidence="1">The sequence shown here is derived from an EMBL/GenBank/DDBJ whole genome shotgun (WGS) entry which is preliminary data.</text>
</comment>
<evidence type="ECO:0000313" key="2">
    <source>
        <dbReference type="Proteomes" id="UP000589620"/>
    </source>
</evidence>
<keyword evidence="2" id="KW-1185">Reference proteome</keyword>
<dbReference type="EMBL" id="JACCBJ010000001">
    <property type="protein sequence ID" value="NYD75176.1"/>
    <property type="molecule type" value="Genomic_DNA"/>
</dbReference>
<dbReference type="SUPFAM" id="SSF55961">
    <property type="entry name" value="Bet v1-like"/>
    <property type="match status" value="1"/>
</dbReference>
<dbReference type="InterPro" id="IPR019587">
    <property type="entry name" value="Polyketide_cyclase/dehydratase"/>
</dbReference>
<dbReference type="Proteomes" id="UP000589620">
    <property type="component" value="Unassembled WGS sequence"/>
</dbReference>
<gene>
    <name evidence="1" type="ORF">BJ963_002695</name>
</gene>
<evidence type="ECO:0000313" key="1">
    <source>
        <dbReference type="EMBL" id="NYD75176.1"/>
    </source>
</evidence>
<organism evidence="1 2">
    <name type="scientific">Leifsonia soli</name>
    <dbReference type="NCBI Taxonomy" id="582665"/>
    <lineage>
        <taxon>Bacteria</taxon>
        <taxon>Bacillati</taxon>
        <taxon>Actinomycetota</taxon>
        <taxon>Actinomycetes</taxon>
        <taxon>Micrococcales</taxon>
        <taxon>Microbacteriaceae</taxon>
        <taxon>Leifsonia</taxon>
    </lineage>
</organism>
<dbReference type="Gene3D" id="3.30.530.20">
    <property type="match status" value="1"/>
</dbReference>
<dbReference type="RefSeq" id="WP_089916451.1">
    <property type="nucleotide sequence ID" value="NZ_BAAAPX010000001.1"/>
</dbReference>
<proteinExistence type="predicted"/>
<protein>
    <submittedName>
        <fullName evidence="1">Ribosome-associated toxin RatA of RatAB toxin-antitoxin module</fullName>
    </submittedName>
</protein>
<dbReference type="InterPro" id="IPR023393">
    <property type="entry name" value="START-like_dom_sf"/>
</dbReference>
<sequence>MPTYTAKRPLDGDADEYFDYVSDPENLPAYFPRMTEAHELPDGKVETTAHVDADHDGTDETVTSEANFDVDHAAREVRWSAPGPHDYHGALRLTDDGVELTIHTTQEFDGMQQALDGSLQKIAENLREKA</sequence>
<reference evidence="1 2" key="1">
    <citation type="submission" date="2020-07" db="EMBL/GenBank/DDBJ databases">
        <title>Sequencing the genomes of 1000 actinobacteria strains.</title>
        <authorList>
            <person name="Klenk H.-P."/>
        </authorList>
    </citation>
    <scope>NUCLEOTIDE SEQUENCE [LARGE SCALE GENOMIC DNA]</scope>
    <source>
        <strain evidence="1 2">DSM 23871</strain>
    </source>
</reference>
<dbReference type="Pfam" id="PF10604">
    <property type="entry name" value="Polyketide_cyc2"/>
    <property type="match status" value="1"/>
</dbReference>
<dbReference type="CDD" id="cd07812">
    <property type="entry name" value="SRPBCC"/>
    <property type="match status" value="1"/>
</dbReference>
<accession>A0A852T0V1</accession>
<dbReference type="AlphaFoldDB" id="A0A852T0V1"/>
<name>A0A852T0V1_9MICO</name>